<gene>
    <name evidence="2" type="ORF">GCM10011579_092610</name>
</gene>
<dbReference type="AlphaFoldDB" id="A0A917YES6"/>
<evidence type="ECO:0000313" key="2">
    <source>
        <dbReference type="EMBL" id="GGN93787.1"/>
    </source>
</evidence>
<sequence length="83" mass="9167">MTHLMTVLTVCSIVTAEVSALTRLWLQLRWRSRQEQARLVCLSGIAEHLAVGSQIVLDDQQSDGQRFQMKAGRDPAKEGGTAT</sequence>
<keyword evidence="3" id="KW-1185">Reference proteome</keyword>
<name>A0A917YES6_9ACTN</name>
<dbReference type="RefSeq" id="WP_189192186.1">
    <property type="nucleotide sequence ID" value="NZ_BMMM01000029.1"/>
</dbReference>
<proteinExistence type="predicted"/>
<accession>A0A917YES6</accession>
<evidence type="ECO:0000256" key="1">
    <source>
        <dbReference type="SAM" id="MobiDB-lite"/>
    </source>
</evidence>
<evidence type="ECO:0000313" key="3">
    <source>
        <dbReference type="Proteomes" id="UP000600365"/>
    </source>
</evidence>
<protein>
    <submittedName>
        <fullName evidence="2">Uncharacterized protein</fullName>
    </submittedName>
</protein>
<comment type="caution">
    <text evidence="2">The sequence shown here is derived from an EMBL/GenBank/DDBJ whole genome shotgun (WGS) entry which is preliminary data.</text>
</comment>
<reference evidence="2 3" key="1">
    <citation type="journal article" date="2014" name="Int. J. Syst. Evol. Microbiol.">
        <title>Complete genome sequence of Corynebacterium casei LMG S-19264T (=DSM 44701T), isolated from a smear-ripened cheese.</title>
        <authorList>
            <consortium name="US DOE Joint Genome Institute (JGI-PGF)"/>
            <person name="Walter F."/>
            <person name="Albersmeier A."/>
            <person name="Kalinowski J."/>
            <person name="Ruckert C."/>
        </authorList>
    </citation>
    <scope>NUCLEOTIDE SEQUENCE [LARGE SCALE GENOMIC DNA]</scope>
    <source>
        <strain evidence="2 3">CGMCC 4.7111</strain>
    </source>
</reference>
<dbReference type="EMBL" id="BMMM01000029">
    <property type="protein sequence ID" value="GGN93787.1"/>
    <property type="molecule type" value="Genomic_DNA"/>
</dbReference>
<dbReference type="Proteomes" id="UP000600365">
    <property type="component" value="Unassembled WGS sequence"/>
</dbReference>
<feature type="region of interest" description="Disordered" evidence="1">
    <location>
        <begin position="62"/>
        <end position="83"/>
    </location>
</feature>
<organism evidence="2 3">
    <name type="scientific">Streptomyces albiflavescens</name>
    <dbReference type="NCBI Taxonomy" id="1623582"/>
    <lineage>
        <taxon>Bacteria</taxon>
        <taxon>Bacillati</taxon>
        <taxon>Actinomycetota</taxon>
        <taxon>Actinomycetes</taxon>
        <taxon>Kitasatosporales</taxon>
        <taxon>Streptomycetaceae</taxon>
        <taxon>Streptomyces</taxon>
    </lineage>
</organism>